<dbReference type="EMBL" id="BAAAVI010000005">
    <property type="protein sequence ID" value="GAA2852627.1"/>
    <property type="molecule type" value="Genomic_DNA"/>
</dbReference>
<reference evidence="3 4" key="1">
    <citation type="journal article" date="2019" name="Int. J. Syst. Evol. Microbiol.">
        <title>The Global Catalogue of Microorganisms (GCM) 10K type strain sequencing project: providing services to taxonomists for standard genome sequencing and annotation.</title>
        <authorList>
            <consortium name="The Broad Institute Genomics Platform"/>
            <consortium name="The Broad Institute Genome Sequencing Center for Infectious Disease"/>
            <person name="Wu L."/>
            <person name="Ma J."/>
        </authorList>
    </citation>
    <scope>NUCLEOTIDE SEQUENCE [LARGE SCALE GENOMIC DNA]</scope>
    <source>
        <strain evidence="3 4">JCM 6242</strain>
    </source>
</reference>
<organism evidence="3 4">
    <name type="scientific">Streptosporangium fragile</name>
    <dbReference type="NCBI Taxonomy" id="46186"/>
    <lineage>
        <taxon>Bacteria</taxon>
        <taxon>Bacillati</taxon>
        <taxon>Actinomycetota</taxon>
        <taxon>Actinomycetes</taxon>
        <taxon>Streptosporangiales</taxon>
        <taxon>Streptosporangiaceae</taxon>
        <taxon>Streptosporangium</taxon>
    </lineage>
</organism>
<evidence type="ECO:0000313" key="3">
    <source>
        <dbReference type="EMBL" id="GAA2852627.1"/>
    </source>
</evidence>
<feature type="compositionally biased region" description="Low complexity" evidence="2">
    <location>
        <begin position="59"/>
        <end position="91"/>
    </location>
</feature>
<sequence length="293" mass="29688">MTDVSVEDLTDGTGPLASPLQDARPHRPFSLSLSAFSEPASGPVSPAVDETAVLTAVGAEPTAPDEPVVPAAPAAPLAAVADEPEAPAVPLGVATDEPVDGPEAPAPAEPVSPVVTEQGESTAGKAEPMAQKAERAERKPVLSVAEKAAPAVVEAVSSAVVKGRIKVADEVVEKVAALATLEVAGVAALGEGVTGPGESSPRQAAPVRERAGARRSRGVSAHVQDRTVAVDVAIVAEYGHVVMDVANEVKTNVARTLSRMLGMRVVEVNVNVDDVRLPGEALPGAPEEPEKGD</sequence>
<accession>A0ABN3VR30</accession>
<comment type="caution">
    <text evidence="3">The sequence shown here is derived from an EMBL/GenBank/DDBJ whole genome shotgun (WGS) entry which is preliminary data.</text>
</comment>
<dbReference type="Pfam" id="PF03780">
    <property type="entry name" value="Asp23"/>
    <property type="match status" value="1"/>
</dbReference>
<dbReference type="PANTHER" id="PTHR34297:SF3">
    <property type="entry name" value="ALKALINE SHOCK PROTEIN 23"/>
    <property type="match status" value="1"/>
</dbReference>
<gene>
    <name evidence="3" type="ORF">GCM10010517_10330</name>
</gene>
<proteinExistence type="inferred from homology"/>
<evidence type="ECO:0000313" key="4">
    <source>
        <dbReference type="Proteomes" id="UP001500831"/>
    </source>
</evidence>
<evidence type="ECO:0000256" key="2">
    <source>
        <dbReference type="SAM" id="MobiDB-lite"/>
    </source>
</evidence>
<evidence type="ECO:0000256" key="1">
    <source>
        <dbReference type="ARBA" id="ARBA00005721"/>
    </source>
</evidence>
<dbReference type="InterPro" id="IPR005531">
    <property type="entry name" value="Asp23"/>
</dbReference>
<protein>
    <recommendedName>
        <fullName evidence="5">Asp23/Gls24 family envelope stress response protein</fullName>
    </recommendedName>
</protein>
<feature type="region of interest" description="Disordered" evidence="2">
    <location>
        <begin position="1"/>
        <end position="137"/>
    </location>
</feature>
<feature type="compositionally biased region" description="Acidic residues" evidence="2">
    <location>
        <begin position="1"/>
        <end position="10"/>
    </location>
</feature>
<dbReference type="RefSeq" id="WP_344968347.1">
    <property type="nucleotide sequence ID" value="NZ_BAAAVI010000005.1"/>
</dbReference>
<keyword evidence="4" id="KW-1185">Reference proteome</keyword>
<feature type="region of interest" description="Disordered" evidence="2">
    <location>
        <begin position="192"/>
        <end position="219"/>
    </location>
</feature>
<name>A0ABN3VR30_9ACTN</name>
<comment type="similarity">
    <text evidence="1">Belongs to the asp23 family.</text>
</comment>
<evidence type="ECO:0008006" key="5">
    <source>
        <dbReference type="Google" id="ProtNLM"/>
    </source>
</evidence>
<dbReference type="Proteomes" id="UP001500831">
    <property type="component" value="Unassembled WGS sequence"/>
</dbReference>
<dbReference type="PANTHER" id="PTHR34297">
    <property type="entry name" value="HYPOTHETICAL CYTOSOLIC PROTEIN-RELATED"/>
    <property type="match status" value="1"/>
</dbReference>